<evidence type="ECO:0000313" key="1">
    <source>
        <dbReference type="Proteomes" id="UP000887565"/>
    </source>
</evidence>
<organism evidence="1 2">
    <name type="scientific">Romanomermis culicivorax</name>
    <name type="common">Nematode worm</name>
    <dbReference type="NCBI Taxonomy" id="13658"/>
    <lineage>
        <taxon>Eukaryota</taxon>
        <taxon>Metazoa</taxon>
        <taxon>Ecdysozoa</taxon>
        <taxon>Nematoda</taxon>
        <taxon>Enoplea</taxon>
        <taxon>Dorylaimia</taxon>
        <taxon>Mermithida</taxon>
        <taxon>Mermithoidea</taxon>
        <taxon>Mermithidae</taxon>
        <taxon>Romanomermis</taxon>
    </lineage>
</organism>
<protein>
    <submittedName>
        <fullName evidence="2">Uncharacterized protein</fullName>
    </submittedName>
</protein>
<reference evidence="2" key="1">
    <citation type="submission" date="2022-11" db="UniProtKB">
        <authorList>
            <consortium name="WormBaseParasite"/>
        </authorList>
    </citation>
    <scope>IDENTIFICATION</scope>
</reference>
<keyword evidence="1" id="KW-1185">Reference proteome</keyword>
<proteinExistence type="predicted"/>
<dbReference type="WBParaSite" id="nRc.2.0.1.t23849-RA">
    <property type="protein sequence ID" value="nRc.2.0.1.t23849-RA"/>
    <property type="gene ID" value="nRc.2.0.1.g23849"/>
</dbReference>
<evidence type="ECO:0000313" key="2">
    <source>
        <dbReference type="WBParaSite" id="nRc.2.0.1.t23849-RA"/>
    </source>
</evidence>
<dbReference type="AlphaFoldDB" id="A0A915JBJ0"/>
<sequence length="89" mass="9944">MALTTGSLFFFLRSVRNWVPSRAYIPTQLWAPSKETTMEKGDTPRGDGGLGGDVTLTSAFCQLDPATISGWKIRLLWAEARNRNEIIKE</sequence>
<accession>A0A915JBJ0</accession>
<name>A0A915JBJ0_ROMCU</name>
<dbReference type="Proteomes" id="UP000887565">
    <property type="component" value="Unplaced"/>
</dbReference>